<keyword evidence="3" id="KW-1185">Reference proteome</keyword>
<gene>
    <name evidence="2" type="ORF">V6242_12470</name>
</gene>
<organism evidence="2 3">
    <name type="scientific">Marinomonas arenicola</name>
    <dbReference type="NCBI Taxonomy" id="569601"/>
    <lineage>
        <taxon>Bacteria</taxon>
        <taxon>Pseudomonadati</taxon>
        <taxon>Pseudomonadota</taxon>
        <taxon>Gammaproteobacteria</taxon>
        <taxon>Oceanospirillales</taxon>
        <taxon>Oceanospirillaceae</taxon>
        <taxon>Marinomonas</taxon>
    </lineage>
</organism>
<dbReference type="RefSeq" id="WP_341567573.1">
    <property type="nucleotide sequence ID" value="NZ_JBAKAR010000010.1"/>
</dbReference>
<accession>A0ABU9GAE1</accession>
<dbReference type="Proteomes" id="UP001379949">
    <property type="component" value="Unassembled WGS sequence"/>
</dbReference>
<keyword evidence="1" id="KW-0472">Membrane</keyword>
<reference evidence="2 3" key="1">
    <citation type="submission" date="2024-02" db="EMBL/GenBank/DDBJ databases">
        <title>Bacteria isolated from the canopy kelp, Nereocystis luetkeana.</title>
        <authorList>
            <person name="Pfister C.A."/>
            <person name="Younker I.T."/>
            <person name="Light S.H."/>
        </authorList>
    </citation>
    <scope>NUCLEOTIDE SEQUENCE [LARGE SCALE GENOMIC DNA]</scope>
    <source>
        <strain evidence="2 3">TI.4.07</strain>
    </source>
</reference>
<name>A0ABU9GAE1_9GAMM</name>
<keyword evidence="1" id="KW-1133">Transmembrane helix</keyword>
<evidence type="ECO:0000313" key="2">
    <source>
        <dbReference type="EMBL" id="MEL0613962.1"/>
    </source>
</evidence>
<sequence>MYVYGEEQKKIIDEIVTGEGYSRNFINILNRICCLDGVRVEIDIEKNTGKFLFECLNDKPTEPEFSNSVKKQQNIVETLIKLLLTLEELDANKLAFFYMPFKESESSEILKFGWGAVNRKSFNISINDENLIKLLIKYMNFEIVPTPLLVNFHKNNYKSADEVRFNRQVSITWVAIAVPFIFGLVGVYFNITGARTTEEKIDKAINVIEVGVNRIEHSLLELKVPNMNYSSSIQKVNTNLNLIYKELAKFPKDDER</sequence>
<evidence type="ECO:0000313" key="3">
    <source>
        <dbReference type="Proteomes" id="UP001379949"/>
    </source>
</evidence>
<comment type="caution">
    <text evidence="2">The sequence shown here is derived from an EMBL/GenBank/DDBJ whole genome shotgun (WGS) entry which is preliminary data.</text>
</comment>
<keyword evidence="1" id="KW-0812">Transmembrane</keyword>
<dbReference type="EMBL" id="JBAKAR010000010">
    <property type="protein sequence ID" value="MEL0613962.1"/>
    <property type="molecule type" value="Genomic_DNA"/>
</dbReference>
<proteinExistence type="predicted"/>
<feature type="transmembrane region" description="Helical" evidence="1">
    <location>
        <begin position="171"/>
        <end position="191"/>
    </location>
</feature>
<protein>
    <submittedName>
        <fullName evidence="2">Uncharacterized protein</fullName>
    </submittedName>
</protein>
<evidence type="ECO:0000256" key="1">
    <source>
        <dbReference type="SAM" id="Phobius"/>
    </source>
</evidence>